<proteinExistence type="inferred from homology"/>
<name>A0A0S7B802_9CHLR</name>
<accession>A0A0S7B802</accession>
<dbReference type="InterPro" id="IPR013325">
    <property type="entry name" value="RNA_pol_sigma_r2"/>
</dbReference>
<dbReference type="InterPro" id="IPR039425">
    <property type="entry name" value="RNA_pol_sigma-70-like"/>
</dbReference>
<protein>
    <submittedName>
        <fullName evidence="8">RNA polymerase sigma factor, sigma-70 family</fullName>
    </submittedName>
</protein>
<dbReference type="Pfam" id="PF08281">
    <property type="entry name" value="Sigma70_r4_2"/>
    <property type="match status" value="1"/>
</dbReference>
<dbReference type="GO" id="GO:0003677">
    <property type="term" value="F:DNA binding"/>
    <property type="evidence" value="ECO:0007669"/>
    <property type="project" value="UniProtKB-KW"/>
</dbReference>
<evidence type="ECO:0000259" key="7">
    <source>
        <dbReference type="Pfam" id="PF08281"/>
    </source>
</evidence>
<dbReference type="AlphaFoldDB" id="A0A0S7B802"/>
<dbReference type="Proteomes" id="UP000055060">
    <property type="component" value="Unassembled WGS sequence"/>
</dbReference>
<organism evidence="8">
    <name type="scientific">Longilinea arvoryzae</name>
    <dbReference type="NCBI Taxonomy" id="360412"/>
    <lineage>
        <taxon>Bacteria</taxon>
        <taxon>Bacillati</taxon>
        <taxon>Chloroflexota</taxon>
        <taxon>Anaerolineae</taxon>
        <taxon>Anaerolineales</taxon>
        <taxon>Anaerolineaceae</taxon>
        <taxon>Longilinea</taxon>
    </lineage>
</organism>
<keyword evidence="4" id="KW-0238">DNA-binding</keyword>
<reference evidence="8" key="1">
    <citation type="submission" date="2015-07" db="EMBL/GenBank/DDBJ databases">
        <title>Draft Genome Sequences of Anaerolinea thermolimosa IMO-1, Bellilinea caldifistulae GOMI-1, Leptolinea tardivitalis YMTK-2, Levilinea saccharolytica KIBI-1,Longilinea arvoryzae KOME-1, Previously Described as Members of the Anaerolineaceae (Chloroflexi).</title>
        <authorList>
            <person name="Sekiguchi Y."/>
            <person name="Ohashi A."/>
            <person name="Matsuura N."/>
            <person name="Tourlousse M.D."/>
        </authorList>
    </citation>
    <scope>NUCLEOTIDE SEQUENCE [LARGE SCALE GENOMIC DNA]</scope>
    <source>
        <strain evidence="8">KOME-1</strain>
    </source>
</reference>
<evidence type="ECO:0000256" key="3">
    <source>
        <dbReference type="ARBA" id="ARBA00023082"/>
    </source>
</evidence>
<feature type="domain" description="RNA polymerase sigma factor 70 region 4 type 2" evidence="7">
    <location>
        <begin position="104"/>
        <end position="157"/>
    </location>
</feature>
<gene>
    <name evidence="8" type="ORF">LARV_01063</name>
</gene>
<dbReference type="Gene3D" id="1.10.1740.10">
    <property type="match status" value="1"/>
</dbReference>
<evidence type="ECO:0000256" key="4">
    <source>
        <dbReference type="ARBA" id="ARBA00023125"/>
    </source>
</evidence>
<dbReference type="PANTHER" id="PTHR43133:SF8">
    <property type="entry name" value="RNA POLYMERASE SIGMA FACTOR HI_1459-RELATED"/>
    <property type="match status" value="1"/>
</dbReference>
<keyword evidence="5" id="KW-0804">Transcription</keyword>
<evidence type="ECO:0000256" key="1">
    <source>
        <dbReference type="ARBA" id="ARBA00010641"/>
    </source>
</evidence>
<dbReference type="GO" id="GO:0016987">
    <property type="term" value="F:sigma factor activity"/>
    <property type="evidence" value="ECO:0007669"/>
    <property type="project" value="UniProtKB-KW"/>
</dbReference>
<dbReference type="InterPro" id="IPR036388">
    <property type="entry name" value="WH-like_DNA-bd_sf"/>
</dbReference>
<dbReference type="InterPro" id="IPR007627">
    <property type="entry name" value="RNA_pol_sigma70_r2"/>
</dbReference>
<evidence type="ECO:0000256" key="5">
    <source>
        <dbReference type="ARBA" id="ARBA00023163"/>
    </source>
</evidence>
<evidence type="ECO:0000256" key="2">
    <source>
        <dbReference type="ARBA" id="ARBA00023015"/>
    </source>
</evidence>
<dbReference type="SUPFAM" id="SSF88946">
    <property type="entry name" value="Sigma2 domain of RNA polymerase sigma factors"/>
    <property type="match status" value="1"/>
</dbReference>
<dbReference type="InterPro" id="IPR014284">
    <property type="entry name" value="RNA_pol_sigma-70_dom"/>
</dbReference>
<dbReference type="SUPFAM" id="SSF88659">
    <property type="entry name" value="Sigma3 and sigma4 domains of RNA polymerase sigma factors"/>
    <property type="match status" value="1"/>
</dbReference>
<dbReference type="Pfam" id="PF04542">
    <property type="entry name" value="Sigma70_r2"/>
    <property type="match status" value="1"/>
</dbReference>
<sequence>MNVPDDLPAQFERFYPAVFRYFRLRGADADTANDLASAAFERALQNRRRFDPRRGSFGAWIFTIARNLAANHWASPASRPADLAEDLAAPGTPPELSLIEMEERQALLAALAGLDERERDLLALKFASRFTNRQIAELSGLSESNVGVILYRALNRLRIRLSSRAAEVSHE</sequence>
<dbReference type="EMBL" id="DF967972">
    <property type="protein sequence ID" value="GAP13310.1"/>
    <property type="molecule type" value="Genomic_DNA"/>
</dbReference>
<dbReference type="OrthoDB" id="154597at2"/>
<dbReference type="InterPro" id="IPR013324">
    <property type="entry name" value="RNA_pol_sigma_r3/r4-like"/>
</dbReference>
<dbReference type="PANTHER" id="PTHR43133">
    <property type="entry name" value="RNA POLYMERASE ECF-TYPE SIGMA FACTO"/>
    <property type="match status" value="1"/>
</dbReference>
<evidence type="ECO:0000259" key="6">
    <source>
        <dbReference type="Pfam" id="PF04542"/>
    </source>
</evidence>
<keyword evidence="2" id="KW-0805">Transcription regulation</keyword>
<keyword evidence="3" id="KW-0731">Sigma factor</keyword>
<dbReference type="NCBIfam" id="TIGR02937">
    <property type="entry name" value="sigma70-ECF"/>
    <property type="match status" value="1"/>
</dbReference>
<comment type="similarity">
    <text evidence="1">Belongs to the sigma-70 factor family. ECF subfamily.</text>
</comment>
<evidence type="ECO:0000313" key="8">
    <source>
        <dbReference type="EMBL" id="GAP13310.1"/>
    </source>
</evidence>
<feature type="domain" description="RNA polymerase sigma-70 region 2" evidence="6">
    <location>
        <begin position="11"/>
        <end position="75"/>
    </location>
</feature>
<keyword evidence="9" id="KW-1185">Reference proteome</keyword>
<dbReference type="InterPro" id="IPR013249">
    <property type="entry name" value="RNA_pol_sigma70_r4_t2"/>
</dbReference>
<dbReference type="GO" id="GO:0006352">
    <property type="term" value="P:DNA-templated transcription initiation"/>
    <property type="evidence" value="ECO:0007669"/>
    <property type="project" value="InterPro"/>
</dbReference>
<evidence type="ECO:0000313" key="9">
    <source>
        <dbReference type="Proteomes" id="UP000055060"/>
    </source>
</evidence>
<dbReference type="Gene3D" id="1.10.10.10">
    <property type="entry name" value="Winged helix-like DNA-binding domain superfamily/Winged helix DNA-binding domain"/>
    <property type="match status" value="1"/>
</dbReference>
<dbReference type="STRING" id="360412.LARV_01063"/>
<dbReference type="RefSeq" id="WP_075072656.1">
    <property type="nucleotide sequence ID" value="NZ_DF967972.1"/>
</dbReference>